<keyword evidence="1" id="KW-0378">Hydrolase</keyword>
<dbReference type="PANTHER" id="PTHR48081">
    <property type="entry name" value="AB HYDROLASE SUPERFAMILY PROTEIN C4A8.06C"/>
    <property type="match status" value="1"/>
</dbReference>
<dbReference type="Gene3D" id="3.40.50.1820">
    <property type="entry name" value="alpha/beta hydrolase"/>
    <property type="match status" value="1"/>
</dbReference>
<evidence type="ECO:0000256" key="1">
    <source>
        <dbReference type="ARBA" id="ARBA00022801"/>
    </source>
</evidence>
<dbReference type="InterPro" id="IPR029058">
    <property type="entry name" value="AB_hydrolase_fold"/>
</dbReference>
<sequence>MAPFPSKPNMSVGERLTMILKLLTIFPASLALNILRMLVLSVTHGMKLRSAFLAAVVRTTFGILTGKEIQKLQPTTRQEYGKFIKYAAKRWNAPNFKSRVVYDVQELDKDVDDSAILWLGDRKKAKKVVLFLHGGGYVLPASDGHFLWAWNTYVMSGVEAGVETAVAFLQYTLAPRGVLPIPLRQSVAAYEEVRAQGFLPRDIIVGGDSAGGNLTMQFLGHALHAQPSVPEIKLSEPFSAAFLVSAWLGLSDDTESFRVFGNNDMVSSAIVQKLSVESVEPHKRATVKSLSDPWSRPLEADFGWFQDFDTVVSKLYVTYGGREVLRDHSLAMIETIKREAPGVDLLTYEAPKELHDGVLVEHLFKNPSVNAKKMKTWFKGVIIQ</sequence>
<evidence type="ECO:0000313" key="3">
    <source>
        <dbReference type="EMBL" id="PQK15133.1"/>
    </source>
</evidence>
<dbReference type="OrthoDB" id="2152029at2759"/>
<feature type="domain" description="Alpha/beta hydrolase fold-3" evidence="2">
    <location>
        <begin position="129"/>
        <end position="355"/>
    </location>
</feature>
<dbReference type="SUPFAM" id="SSF53474">
    <property type="entry name" value="alpha/beta-Hydrolases"/>
    <property type="match status" value="1"/>
</dbReference>
<dbReference type="PANTHER" id="PTHR48081:SF31">
    <property type="entry name" value="STERYL ACETYL HYDROLASE MUG81-RELATED"/>
    <property type="match status" value="1"/>
</dbReference>
<proteinExistence type="predicted"/>
<dbReference type="InterPro" id="IPR050300">
    <property type="entry name" value="GDXG_lipolytic_enzyme"/>
</dbReference>
<dbReference type="AlphaFoldDB" id="A0A2S7YGR1"/>
<reference evidence="3 4" key="1">
    <citation type="submission" date="2016-07" db="EMBL/GenBank/DDBJ databases">
        <title>Comparative genomics of the entomopathogenic fungus Beauveria bassiana.</title>
        <authorList>
            <person name="Valero Jimenez C.A."/>
            <person name="Zwaan B.J."/>
            <person name="Van Kan J.A."/>
            <person name="Takken W."/>
            <person name="Debets A.J."/>
            <person name="Schoustra S.E."/>
            <person name="Koenraadt C.J."/>
        </authorList>
    </citation>
    <scope>NUCLEOTIDE SEQUENCE [LARGE SCALE GENOMIC DNA]</scope>
    <source>
        <strain evidence="3 4">ARSEF 8028</strain>
    </source>
</reference>
<dbReference type="GO" id="GO:0016787">
    <property type="term" value="F:hydrolase activity"/>
    <property type="evidence" value="ECO:0007669"/>
    <property type="project" value="UniProtKB-KW"/>
</dbReference>
<evidence type="ECO:0000313" key="4">
    <source>
        <dbReference type="Proteomes" id="UP000237441"/>
    </source>
</evidence>
<dbReference type="InterPro" id="IPR013094">
    <property type="entry name" value="AB_hydrolase_3"/>
</dbReference>
<evidence type="ECO:0000259" key="2">
    <source>
        <dbReference type="Pfam" id="PF07859"/>
    </source>
</evidence>
<accession>A0A2S7YGR1</accession>
<gene>
    <name evidence="3" type="ORF">BB8028_0005g06480</name>
</gene>
<dbReference type="EMBL" id="JRHA01000005">
    <property type="protein sequence ID" value="PQK15133.1"/>
    <property type="molecule type" value="Genomic_DNA"/>
</dbReference>
<dbReference type="Pfam" id="PF07859">
    <property type="entry name" value="Abhydrolase_3"/>
    <property type="match status" value="1"/>
</dbReference>
<protein>
    <recommendedName>
        <fullName evidence="2">Alpha/beta hydrolase fold-3 domain-containing protein</fullName>
    </recommendedName>
</protein>
<name>A0A2S7YGR1_BEABA</name>
<dbReference type="Proteomes" id="UP000237441">
    <property type="component" value="Unassembled WGS sequence"/>
</dbReference>
<comment type="caution">
    <text evidence="3">The sequence shown here is derived from an EMBL/GenBank/DDBJ whole genome shotgun (WGS) entry which is preliminary data.</text>
</comment>
<organism evidence="3 4">
    <name type="scientific">Beauveria bassiana</name>
    <name type="common">White muscardine disease fungus</name>
    <name type="synonym">Tritirachium shiotae</name>
    <dbReference type="NCBI Taxonomy" id="176275"/>
    <lineage>
        <taxon>Eukaryota</taxon>
        <taxon>Fungi</taxon>
        <taxon>Dikarya</taxon>
        <taxon>Ascomycota</taxon>
        <taxon>Pezizomycotina</taxon>
        <taxon>Sordariomycetes</taxon>
        <taxon>Hypocreomycetidae</taxon>
        <taxon>Hypocreales</taxon>
        <taxon>Cordycipitaceae</taxon>
        <taxon>Beauveria</taxon>
    </lineage>
</organism>